<dbReference type="OrthoDB" id="2917041at2759"/>
<dbReference type="GO" id="GO:0003677">
    <property type="term" value="F:DNA binding"/>
    <property type="evidence" value="ECO:0007669"/>
    <property type="project" value="UniProtKB-KW"/>
</dbReference>
<dbReference type="STRING" id="1051891.A0A0C3PSS6"/>
<reference evidence="6" key="2">
    <citation type="submission" date="2015-01" db="EMBL/GenBank/DDBJ databases">
        <title>Evolutionary Origins and Diversification of the Mycorrhizal Mutualists.</title>
        <authorList>
            <consortium name="DOE Joint Genome Institute"/>
            <consortium name="Mycorrhizal Genomics Consortium"/>
            <person name="Kohler A."/>
            <person name="Kuo A."/>
            <person name="Nagy L.G."/>
            <person name="Floudas D."/>
            <person name="Copeland A."/>
            <person name="Barry K.W."/>
            <person name="Cichocki N."/>
            <person name="Veneault-Fourrey C."/>
            <person name="LaButti K."/>
            <person name="Lindquist E.A."/>
            <person name="Lipzen A."/>
            <person name="Lundell T."/>
            <person name="Morin E."/>
            <person name="Murat C."/>
            <person name="Riley R."/>
            <person name="Ohm R."/>
            <person name="Sun H."/>
            <person name="Tunlid A."/>
            <person name="Henrissat B."/>
            <person name="Grigoriev I.V."/>
            <person name="Hibbett D.S."/>
            <person name="Martin F."/>
        </authorList>
    </citation>
    <scope>NUCLEOTIDE SEQUENCE [LARGE SCALE GENOMIC DNA]</scope>
    <source>
        <strain evidence="6">MUT 4182</strain>
    </source>
</reference>
<sequence length="601" mass="67793">MIIEKAVQVLEAKTGEPAEVGKHWFNRFMERHPKLATYRAGPLNRIRANAANPVVLRDYADTVERLFAEHKPPPRNILGTDELGDRNNVTVIETICADGTVLRPIVIFKGQYLMLGWGEDNPDDAKIAVSAKGYTDNELGVESIKFIDEQTKDREGVRFLFVDGHGSHCTLEFLDYVAEHNIIVISYPPHLTQWLQGLDVACFGPLKIFWSQEKAKWEYKMRQRVSKDTFLRVYSYARERAFTQPTICSAFRTTGIDPLRRDLLTLENASPAKVKKINGRFPLALPTPAKAIIQAQRQVREAPLQDTGMSRPAGSPSAAAPVIEPPASPLANRTPTAQLPLLRQVLVGTSAEFLITDSPLKSTSRLPPLVLQSSPKSLEPNWSILQNPANAALMSRSRLEQEVEELRAELRCAWETVKRERAIYEGANAQLVLWDTHLEELSEQLAAKETKEANPLKNLMASKTARCMTDSNFRDIKRNLKKQKEDAAKRKTEAEAERVRAAEREKWQEAEKVEHGSKQKSAIAKWEQEAKEAKRLKKKQPKRPAVTKLYPRAPTPDHLKPRKQREAIAANRREQEEQEEIDIGEAGEAGSDTENESSESE</sequence>
<reference evidence="5 6" key="1">
    <citation type="submission" date="2014-04" db="EMBL/GenBank/DDBJ databases">
        <authorList>
            <consortium name="DOE Joint Genome Institute"/>
            <person name="Kuo A."/>
            <person name="Girlanda M."/>
            <person name="Perotto S."/>
            <person name="Kohler A."/>
            <person name="Nagy L.G."/>
            <person name="Floudas D."/>
            <person name="Copeland A."/>
            <person name="Barry K.W."/>
            <person name="Cichocki N."/>
            <person name="Veneault-Fourrey C."/>
            <person name="LaButti K."/>
            <person name="Lindquist E.A."/>
            <person name="Lipzen A."/>
            <person name="Lundell T."/>
            <person name="Morin E."/>
            <person name="Murat C."/>
            <person name="Sun H."/>
            <person name="Tunlid A."/>
            <person name="Henrissat B."/>
            <person name="Grigoriev I.V."/>
            <person name="Hibbett D.S."/>
            <person name="Martin F."/>
            <person name="Nordberg H.P."/>
            <person name="Cantor M.N."/>
            <person name="Hua S.X."/>
        </authorList>
    </citation>
    <scope>NUCLEOTIDE SEQUENCE [LARGE SCALE GENOMIC DNA]</scope>
    <source>
        <strain evidence="5 6">MUT 4182</strain>
    </source>
</reference>
<proteinExistence type="predicted"/>
<feature type="domain" description="HTH CENPB-type" evidence="4">
    <location>
        <begin position="1"/>
        <end position="38"/>
    </location>
</feature>
<dbReference type="InterPro" id="IPR004875">
    <property type="entry name" value="DDE_SF_endonuclease_dom"/>
</dbReference>
<protein>
    <recommendedName>
        <fullName evidence="4">HTH CENPB-type domain-containing protein</fullName>
    </recommendedName>
</protein>
<dbReference type="PROSITE" id="PS51253">
    <property type="entry name" value="HTH_CENPB"/>
    <property type="match status" value="1"/>
</dbReference>
<evidence type="ECO:0000313" key="6">
    <source>
        <dbReference type="Proteomes" id="UP000054248"/>
    </source>
</evidence>
<dbReference type="Pfam" id="PF03184">
    <property type="entry name" value="DDE_1"/>
    <property type="match status" value="1"/>
</dbReference>
<dbReference type="AlphaFoldDB" id="A0A0C3PSS6"/>
<evidence type="ECO:0000256" key="2">
    <source>
        <dbReference type="SAM" id="Coils"/>
    </source>
</evidence>
<dbReference type="PANTHER" id="PTHR19303">
    <property type="entry name" value="TRANSPOSON"/>
    <property type="match status" value="1"/>
</dbReference>
<accession>A0A0C3PSS6</accession>
<feature type="coiled-coil region" evidence="2">
    <location>
        <begin position="389"/>
        <end position="416"/>
    </location>
</feature>
<dbReference type="InterPro" id="IPR006600">
    <property type="entry name" value="HTH_CenpB_DNA-bd_dom"/>
</dbReference>
<dbReference type="EMBL" id="KN823344">
    <property type="protein sequence ID" value="KIO17780.1"/>
    <property type="molecule type" value="Genomic_DNA"/>
</dbReference>
<feature type="compositionally biased region" description="Basic and acidic residues" evidence="3">
    <location>
        <begin position="481"/>
        <end position="517"/>
    </location>
</feature>
<evidence type="ECO:0000313" key="5">
    <source>
        <dbReference type="EMBL" id="KIO17780.1"/>
    </source>
</evidence>
<feature type="region of interest" description="Disordered" evidence="3">
    <location>
        <begin position="303"/>
        <end position="331"/>
    </location>
</feature>
<evidence type="ECO:0000259" key="4">
    <source>
        <dbReference type="PROSITE" id="PS51253"/>
    </source>
</evidence>
<gene>
    <name evidence="5" type="ORF">M407DRAFT_84644</name>
</gene>
<dbReference type="HOGENOM" id="CLU_025150_0_0_1"/>
<dbReference type="PANTHER" id="PTHR19303:SF74">
    <property type="entry name" value="POGO TRANSPOSABLE ELEMENT WITH KRAB DOMAIN"/>
    <property type="match status" value="1"/>
</dbReference>
<dbReference type="GO" id="GO:0005634">
    <property type="term" value="C:nucleus"/>
    <property type="evidence" value="ECO:0007669"/>
    <property type="project" value="TreeGrafter"/>
</dbReference>
<name>A0A0C3PSS6_9AGAM</name>
<keyword evidence="2" id="KW-0175">Coiled coil</keyword>
<keyword evidence="1" id="KW-0238">DNA-binding</keyword>
<feature type="compositionally biased region" description="Acidic residues" evidence="3">
    <location>
        <begin position="576"/>
        <end position="601"/>
    </location>
</feature>
<evidence type="ECO:0000256" key="3">
    <source>
        <dbReference type="SAM" id="MobiDB-lite"/>
    </source>
</evidence>
<feature type="compositionally biased region" description="Low complexity" evidence="3">
    <location>
        <begin position="310"/>
        <end position="321"/>
    </location>
</feature>
<dbReference type="InterPro" id="IPR050863">
    <property type="entry name" value="CenT-Element_Derived"/>
</dbReference>
<dbReference type="Proteomes" id="UP000054248">
    <property type="component" value="Unassembled WGS sequence"/>
</dbReference>
<organism evidence="5 6">
    <name type="scientific">Tulasnella calospora MUT 4182</name>
    <dbReference type="NCBI Taxonomy" id="1051891"/>
    <lineage>
        <taxon>Eukaryota</taxon>
        <taxon>Fungi</taxon>
        <taxon>Dikarya</taxon>
        <taxon>Basidiomycota</taxon>
        <taxon>Agaricomycotina</taxon>
        <taxon>Agaricomycetes</taxon>
        <taxon>Cantharellales</taxon>
        <taxon>Tulasnellaceae</taxon>
        <taxon>Tulasnella</taxon>
    </lineage>
</organism>
<feature type="region of interest" description="Disordered" evidence="3">
    <location>
        <begin position="481"/>
        <end position="601"/>
    </location>
</feature>
<keyword evidence="6" id="KW-1185">Reference proteome</keyword>
<evidence type="ECO:0000256" key="1">
    <source>
        <dbReference type="ARBA" id="ARBA00023125"/>
    </source>
</evidence>